<feature type="region of interest" description="Disordered" evidence="6">
    <location>
        <begin position="447"/>
        <end position="517"/>
    </location>
</feature>
<dbReference type="GO" id="GO:0004709">
    <property type="term" value="F:MAP kinase kinase kinase activity"/>
    <property type="evidence" value="ECO:0007669"/>
    <property type="project" value="UniProtKB-EC"/>
</dbReference>
<organism evidence="8 9">
    <name type="scientific">Handroanthus impetiginosus</name>
    <dbReference type="NCBI Taxonomy" id="429701"/>
    <lineage>
        <taxon>Eukaryota</taxon>
        <taxon>Viridiplantae</taxon>
        <taxon>Streptophyta</taxon>
        <taxon>Embryophyta</taxon>
        <taxon>Tracheophyta</taxon>
        <taxon>Spermatophyta</taxon>
        <taxon>Magnoliopsida</taxon>
        <taxon>eudicotyledons</taxon>
        <taxon>Gunneridae</taxon>
        <taxon>Pentapetalae</taxon>
        <taxon>asterids</taxon>
        <taxon>lamiids</taxon>
        <taxon>Lamiales</taxon>
        <taxon>Bignoniaceae</taxon>
        <taxon>Crescentiina</taxon>
        <taxon>Tabebuia alliance</taxon>
        <taxon>Handroanthus</taxon>
    </lineage>
</organism>
<dbReference type="AlphaFoldDB" id="A0A2G9I5P3"/>
<comment type="caution">
    <text evidence="8">The sequence shown here is derived from an EMBL/GenBank/DDBJ whole genome shotgun (WGS) entry which is preliminary data.</text>
</comment>
<accession>A0A2G9I5P3</accession>
<dbReference type="InterPro" id="IPR000719">
    <property type="entry name" value="Prot_kinase_dom"/>
</dbReference>
<evidence type="ECO:0000256" key="5">
    <source>
        <dbReference type="ARBA" id="ARBA00022840"/>
    </source>
</evidence>
<dbReference type="Pfam" id="PF00069">
    <property type="entry name" value="Pkinase"/>
    <property type="match status" value="1"/>
</dbReference>
<evidence type="ECO:0000313" key="9">
    <source>
        <dbReference type="Proteomes" id="UP000231279"/>
    </source>
</evidence>
<dbReference type="GO" id="GO:0005524">
    <property type="term" value="F:ATP binding"/>
    <property type="evidence" value="ECO:0007669"/>
    <property type="project" value="UniProtKB-KW"/>
</dbReference>
<evidence type="ECO:0000256" key="6">
    <source>
        <dbReference type="SAM" id="MobiDB-lite"/>
    </source>
</evidence>
<dbReference type="Proteomes" id="UP000231279">
    <property type="component" value="Unassembled WGS sequence"/>
</dbReference>
<dbReference type="SUPFAM" id="SSF56112">
    <property type="entry name" value="Protein kinase-like (PK-like)"/>
    <property type="match status" value="1"/>
</dbReference>
<feature type="compositionally biased region" description="Polar residues" evidence="6">
    <location>
        <begin position="91"/>
        <end position="100"/>
    </location>
</feature>
<keyword evidence="2 8" id="KW-0808">Transferase</keyword>
<dbReference type="InterPro" id="IPR020635">
    <property type="entry name" value="Tyr_kinase_cat_dom"/>
</dbReference>
<reference evidence="9" key="1">
    <citation type="journal article" date="2018" name="Gigascience">
        <title>Genome assembly of the Pink Ipe (Handroanthus impetiginosus, Bignoniaceae), a highly valued, ecologically keystone Neotropical timber forest tree.</title>
        <authorList>
            <person name="Silva-Junior O.B."/>
            <person name="Grattapaglia D."/>
            <person name="Novaes E."/>
            <person name="Collevatti R.G."/>
        </authorList>
    </citation>
    <scope>NUCLEOTIDE SEQUENCE [LARGE SCALE GENOMIC DNA]</scope>
    <source>
        <strain evidence="9">cv. UFG-1</strain>
    </source>
</reference>
<name>A0A2G9I5P3_9LAMI</name>
<dbReference type="InterPro" id="IPR011009">
    <property type="entry name" value="Kinase-like_dom_sf"/>
</dbReference>
<dbReference type="PANTHER" id="PTHR48016">
    <property type="entry name" value="MAP KINASE KINASE KINASE SSK2-RELATED-RELATED"/>
    <property type="match status" value="1"/>
</dbReference>
<feature type="compositionally biased region" description="Polar residues" evidence="6">
    <location>
        <begin position="460"/>
        <end position="483"/>
    </location>
</feature>
<comment type="similarity">
    <text evidence="1">Belongs to the protein kinase superfamily. STE Ser/Thr protein kinase family. MAP kinase kinase kinase subfamily.</text>
</comment>
<dbReference type="GO" id="GO:0005737">
    <property type="term" value="C:cytoplasm"/>
    <property type="evidence" value="ECO:0007669"/>
    <property type="project" value="TreeGrafter"/>
</dbReference>
<dbReference type="STRING" id="429701.A0A2G9I5P3"/>
<protein>
    <submittedName>
        <fullName evidence="8">MEKK</fullName>
        <ecNumber evidence="8">2.7.11.25</ecNumber>
    </submittedName>
</protein>
<dbReference type="GO" id="GO:0004713">
    <property type="term" value="F:protein tyrosine kinase activity"/>
    <property type="evidence" value="ECO:0007669"/>
    <property type="project" value="InterPro"/>
</dbReference>
<feature type="region of interest" description="Disordered" evidence="6">
    <location>
        <begin position="84"/>
        <end position="168"/>
    </location>
</feature>
<keyword evidence="3" id="KW-0547">Nucleotide-binding</keyword>
<keyword evidence="9" id="KW-1185">Reference proteome</keyword>
<keyword evidence="4" id="KW-0418">Kinase</keyword>
<proteinExistence type="inferred from homology"/>
<gene>
    <name evidence="8" type="ORF">CDL12_02186</name>
</gene>
<dbReference type="InterPro" id="IPR050538">
    <property type="entry name" value="MAP_kinase_kinase_kinase"/>
</dbReference>
<keyword evidence="5" id="KW-0067">ATP-binding</keyword>
<evidence type="ECO:0000259" key="7">
    <source>
        <dbReference type="PROSITE" id="PS50011"/>
    </source>
</evidence>
<dbReference type="EMBL" id="NKXS01000316">
    <property type="protein sequence ID" value="PIN25069.1"/>
    <property type="molecule type" value="Genomic_DNA"/>
</dbReference>
<feature type="compositionally biased region" description="Low complexity" evidence="6">
    <location>
        <begin position="504"/>
        <end position="517"/>
    </location>
</feature>
<feature type="compositionally biased region" description="Polar residues" evidence="6">
    <location>
        <begin position="134"/>
        <end position="144"/>
    </location>
</feature>
<dbReference type="PANTHER" id="PTHR48016:SF45">
    <property type="entry name" value="OS04G0559800 PROTEIN"/>
    <property type="match status" value="1"/>
</dbReference>
<dbReference type="Gene3D" id="1.10.510.10">
    <property type="entry name" value="Transferase(Phosphotransferase) domain 1"/>
    <property type="match status" value="1"/>
</dbReference>
<sequence length="612" mass="67863">MSAIYDNWERLVAAVLRREELWQLFHQQSRSPSLSSESSSSSFSFGIGSASLDDVPIGVSSLEWPAVDQKEADNDSRPAASARILVKDQPPVQSLSTDKNVTFPPSRRRNLKIEVPERQIQQSHPLPLPPEAMVNSSPLSQPNSVVALPSVPLPRPGRPEDVKSPGTSWKKGKLLARGPFGDVYIGFNSEIGEMCAIKEISSPFTDAKAKQSAMMLEKEMALLSRMKHPNIVQFYGTETVGNILYMYFEYMSGGSISMILQEYGKFGESVIRNYSQQILSGLAYLHSEGVAHRDIRCTNILVNPKGRVKLCNYGIEKLVAGQFHPSLLMDSAYWTAPEVIWNPDASLSIDIWSLGCTILEMATSKPPLRLHDTVAGTSKVANHKELPKIPDYLSDEAKDFLRLCLQWNPVHRATVSQLLEHPFVKPSSPLEKQIPVSTPLGHPAVTNAEGTDHPRILHQLNPSPKSNFHSSDIYTPRNISSPVSPIASPLQHPRSPQHLRGTMSPPSQTTSSLSTPLTPGTGAITYPHLNQSVLLKETSYNQPKHSCLNSPSYWDPNILRGLHSRSREFPELAPSDNAASGMQFGKGINRQHYEQSVLTYRVPQQLRRTLRS</sequence>
<dbReference type="EC" id="2.7.11.25" evidence="8"/>
<evidence type="ECO:0000256" key="1">
    <source>
        <dbReference type="ARBA" id="ARBA00006529"/>
    </source>
</evidence>
<feature type="domain" description="Protein kinase" evidence="7">
    <location>
        <begin position="169"/>
        <end position="424"/>
    </location>
</feature>
<evidence type="ECO:0000256" key="3">
    <source>
        <dbReference type="ARBA" id="ARBA00022741"/>
    </source>
</evidence>
<dbReference type="OrthoDB" id="266718at2759"/>
<dbReference type="SMART" id="SM00219">
    <property type="entry name" value="TyrKc"/>
    <property type="match status" value="1"/>
</dbReference>
<evidence type="ECO:0000256" key="2">
    <source>
        <dbReference type="ARBA" id="ARBA00022679"/>
    </source>
</evidence>
<evidence type="ECO:0000313" key="8">
    <source>
        <dbReference type="EMBL" id="PIN25069.1"/>
    </source>
</evidence>
<evidence type="ECO:0000256" key="4">
    <source>
        <dbReference type="ARBA" id="ARBA00022777"/>
    </source>
</evidence>
<dbReference type="PROSITE" id="PS50011">
    <property type="entry name" value="PROTEIN_KINASE_DOM"/>
    <property type="match status" value="1"/>
</dbReference>